<keyword evidence="2" id="KW-1185">Reference proteome</keyword>
<dbReference type="Proteomes" id="UP001228113">
    <property type="component" value="Chromosome"/>
</dbReference>
<organism evidence="1 2">
    <name type="scientific">Mesoterricola sediminis</name>
    <dbReference type="NCBI Taxonomy" id="2927980"/>
    <lineage>
        <taxon>Bacteria</taxon>
        <taxon>Pseudomonadati</taxon>
        <taxon>Acidobacteriota</taxon>
        <taxon>Holophagae</taxon>
        <taxon>Holophagales</taxon>
        <taxon>Holophagaceae</taxon>
        <taxon>Mesoterricola</taxon>
    </lineage>
</organism>
<reference evidence="1" key="1">
    <citation type="journal article" date="2023" name="Int. J. Syst. Evol. Microbiol.">
        <title>Mesoterricola silvestris gen. nov., sp. nov., Mesoterricola sediminis sp. nov., Geothrix oryzae sp. nov., Geothrix edaphica sp. nov., Geothrix rubra sp. nov., and Geothrix limicola sp. nov., six novel members of Acidobacteriota isolated from soils.</title>
        <authorList>
            <person name="Itoh H."/>
            <person name="Sugisawa Y."/>
            <person name="Mise K."/>
            <person name="Xu Z."/>
            <person name="Kuniyasu M."/>
            <person name="Ushijima N."/>
            <person name="Kawano K."/>
            <person name="Kobayashi E."/>
            <person name="Shiratori Y."/>
            <person name="Masuda Y."/>
            <person name="Senoo K."/>
        </authorList>
    </citation>
    <scope>NUCLEOTIDE SEQUENCE</scope>
    <source>
        <strain evidence="1">W786</strain>
    </source>
</reference>
<evidence type="ECO:0000313" key="2">
    <source>
        <dbReference type="Proteomes" id="UP001228113"/>
    </source>
</evidence>
<sequence>MDVQVEVQFTVQHTLEELKEHFVKRAHIPAWRVMDADTRPQLFFETRIVSFNLSTEAERFAWFVFSMEACGELRKRIEIRNVVPSGVNIDIPDLDEFLAFCRHCLVASPAEA</sequence>
<protein>
    <submittedName>
        <fullName evidence="1">Uncharacterized protein</fullName>
    </submittedName>
</protein>
<accession>A0AA48H9Z6</accession>
<dbReference type="AlphaFoldDB" id="A0AA48H9Z6"/>
<proteinExistence type="predicted"/>
<gene>
    <name evidence="1" type="ORF">METESE_35860</name>
</gene>
<evidence type="ECO:0000313" key="1">
    <source>
        <dbReference type="EMBL" id="BDU78628.1"/>
    </source>
</evidence>
<dbReference type="EMBL" id="AP027081">
    <property type="protein sequence ID" value="BDU78628.1"/>
    <property type="molecule type" value="Genomic_DNA"/>
</dbReference>
<dbReference type="KEGG" id="msea:METESE_35860"/>
<name>A0AA48H9Z6_9BACT</name>
<dbReference type="RefSeq" id="WP_243332639.1">
    <property type="nucleotide sequence ID" value="NZ_AP027081.1"/>
</dbReference>